<gene>
    <name evidence="1" type="ORF">SDC9_190396</name>
</gene>
<reference evidence="1" key="1">
    <citation type="submission" date="2019-08" db="EMBL/GenBank/DDBJ databases">
        <authorList>
            <person name="Kucharzyk K."/>
            <person name="Murdoch R.W."/>
            <person name="Higgins S."/>
            <person name="Loffler F."/>
        </authorList>
    </citation>
    <scope>NUCLEOTIDE SEQUENCE</scope>
</reference>
<protein>
    <submittedName>
        <fullName evidence="1">Uncharacterized protein</fullName>
    </submittedName>
</protein>
<dbReference type="EMBL" id="VSSQ01100840">
    <property type="protein sequence ID" value="MPN42838.1"/>
    <property type="molecule type" value="Genomic_DNA"/>
</dbReference>
<name>A0A645HUY8_9ZZZZ</name>
<dbReference type="AlphaFoldDB" id="A0A645HUY8"/>
<accession>A0A645HUY8</accession>
<proteinExistence type="predicted"/>
<organism evidence="1">
    <name type="scientific">bioreactor metagenome</name>
    <dbReference type="NCBI Taxonomy" id="1076179"/>
    <lineage>
        <taxon>unclassified sequences</taxon>
        <taxon>metagenomes</taxon>
        <taxon>ecological metagenomes</taxon>
    </lineage>
</organism>
<sequence length="96" mass="10245">MAFDHHLARNHRQLVDDLVLDPGQDDAVLADDGVCGAFRMEHIAYWCIGGGAAGIDSLPDLSAVGCDLGGLIRLGLTGEHCVENLQLLEQPAYLFG</sequence>
<evidence type="ECO:0000313" key="1">
    <source>
        <dbReference type="EMBL" id="MPN42838.1"/>
    </source>
</evidence>
<comment type="caution">
    <text evidence="1">The sequence shown here is derived from an EMBL/GenBank/DDBJ whole genome shotgun (WGS) entry which is preliminary data.</text>
</comment>